<dbReference type="InterPro" id="IPR017871">
    <property type="entry name" value="ABC_transporter-like_CS"/>
</dbReference>
<dbReference type="InterPro" id="IPR041102">
    <property type="entry name" value="UvrA_inter"/>
</dbReference>
<evidence type="ECO:0000256" key="8">
    <source>
        <dbReference type="ARBA" id="ARBA00022771"/>
    </source>
</evidence>
<evidence type="ECO:0000256" key="9">
    <source>
        <dbReference type="ARBA" id="ARBA00022833"/>
    </source>
</evidence>
<comment type="similarity">
    <text evidence="14">Belongs to the ABC transporter superfamily. UvrA family.</text>
</comment>
<dbReference type="PROSITE" id="PS00211">
    <property type="entry name" value="ABC_TRANSPORTER_1"/>
    <property type="match status" value="1"/>
</dbReference>
<dbReference type="Pfam" id="PF17760">
    <property type="entry name" value="UvrA_inter"/>
    <property type="match status" value="1"/>
</dbReference>
<dbReference type="InterPro" id="IPR027417">
    <property type="entry name" value="P-loop_NTPase"/>
</dbReference>
<comment type="subcellular location">
    <subcellularLocation>
        <location evidence="1">Cytoplasm</location>
    </subcellularLocation>
</comment>
<dbReference type="AlphaFoldDB" id="A0A136KJA5"/>
<reference evidence="19 20" key="1">
    <citation type="submission" date="2015-02" db="EMBL/GenBank/DDBJ databases">
        <title>Improved understanding of the partial-nitritation anammox process through 23 genomes representing the majority of the microbial community.</title>
        <authorList>
            <person name="Speth D.R."/>
            <person name="In T Zandt M."/>
            <person name="Guerrero Cruz S."/>
            <person name="Jetten M.S."/>
            <person name="Dutilh B.E."/>
        </authorList>
    </citation>
    <scope>NUCLEOTIDE SEQUENCE [LARGE SCALE GENOMIC DNA]</scope>
    <source>
        <strain evidence="19">OLB21</strain>
    </source>
</reference>
<evidence type="ECO:0000256" key="3">
    <source>
        <dbReference type="ARBA" id="ARBA00022723"/>
    </source>
</evidence>
<dbReference type="FunFam" id="3.40.50.300:FF:000028">
    <property type="entry name" value="UvrABC system protein A"/>
    <property type="match status" value="1"/>
</dbReference>
<dbReference type="Gene3D" id="1.20.1580.10">
    <property type="entry name" value="ABC transporter ATPase like domain"/>
    <property type="match status" value="3"/>
</dbReference>
<evidence type="ECO:0000256" key="10">
    <source>
        <dbReference type="ARBA" id="ARBA00022840"/>
    </source>
</evidence>
<dbReference type="PANTHER" id="PTHR43152">
    <property type="entry name" value="UVRABC SYSTEM PROTEIN A"/>
    <property type="match status" value="1"/>
</dbReference>
<evidence type="ECO:0000256" key="1">
    <source>
        <dbReference type="ARBA" id="ARBA00004496"/>
    </source>
</evidence>
<dbReference type="InterPro" id="IPR041552">
    <property type="entry name" value="UvrA_DNA-bd"/>
</dbReference>
<evidence type="ECO:0000256" key="7">
    <source>
        <dbReference type="ARBA" id="ARBA00022769"/>
    </source>
</evidence>
<keyword evidence="4" id="KW-0677">Repeat</keyword>
<accession>A0A136KJA5</accession>
<dbReference type="STRING" id="1617427.UZ20_WS6002000557"/>
<keyword evidence="6" id="KW-0227">DNA damage</keyword>
<dbReference type="FunFam" id="1.20.1580.10:FF:000002">
    <property type="entry name" value="UvrABC system protein A"/>
    <property type="match status" value="1"/>
</dbReference>
<keyword evidence="11" id="KW-0267">Excision nuclease</keyword>
<evidence type="ECO:0000256" key="5">
    <source>
        <dbReference type="ARBA" id="ARBA00022741"/>
    </source>
</evidence>
<keyword evidence="5" id="KW-0547">Nucleotide-binding</keyword>
<organism evidence="19 20">
    <name type="scientific">candidate division WS6 bacterium OLB21</name>
    <dbReference type="NCBI Taxonomy" id="1617427"/>
    <lineage>
        <taxon>Bacteria</taxon>
        <taxon>Candidatus Dojkabacteria</taxon>
    </lineage>
</organism>
<feature type="domain" description="UvrA interaction" evidence="18">
    <location>
        <begin position="132"/>
        <end position="249"/>
    </location>
</feature>
<dbReference type="PANTHER" id="PTHR43152:SF3">
    <property type="entry name" value="UVRABC SYSTEM PROTEIN A"/>
    <property type="match status" value="1"/>
</dbReference>
<evidence type="ECO:0000256" key="6">
    <source>
        <dbReference type="ARBA" id="ARBA00022763"/>
    </source>
</evidence>
<keyword evidence="3" id="KW-0479">Metal-binding</keyword>
<keyword evidence="7" id="KW-0228">DNA excision</keyword>
<dbReference type="SUPFAM" id="SSF52540">
    <property type="entry name" value="P-loop containing nucleoside triphosphate hydrolases"/>
    <property type="match status" value="2"/>
</dbReference>
<evidence type="ECO:0000313" key="20">
    <source>
        <dbReference type="Proteomes" id="UP000070449"/>
    </source>
</evidence>
<keyword evidence="2" id="KW-0963">Cytoplasm</keyword>
<dbReference type="GO" id="GO:0005737">
    <property type="term" value="C:cytoplasm"/>
    <property type="evidence" value="ECO:0007669"/>
    <property type="project" value="UniProtKB-SubCell"/>
</dbReference>
<gene>
    <name evidence="19" type="primary">uvrA</name>
    <name evidence="19" type="ORF">UZ20_WS6002000557</name>
</gene>
<dbReference type="Gene3D" id="1.10.8.280">
    <property type="entry name" value="ABC transporter ATPase domain-like"/>
    <property type="match status" value="1"/>
</dbReference>
<evidence type="ECO:0000256" key="2">
    <source>
        <dbReference type="ARBA" id="ARBA00022490"/>
    </source>
</evidence>
<dbReference type="GO" id="GO:0016887">
    <property type="term" value="F:ATP hydrolysis activity"/>
    <property type="evidence" value="ECO:0007669"/>
    <property type="project" value="InterPro"/>
</dbReference>
<keyword evidence="9" id="KW-0862">Zinc</keyword>
<protein>
    <recommendedName>
        <fullName evidence="15">UvrABC system protein A</fullName>
    </recommendedName>
    <alternativeName>
        <fullName evidence="16">Excinuclease ABC subunit A</fullName>
    </alternativeName>
</protein>
<evidence type="ECO:0000256" key="4">
    <source>
        <dbReference type="ARBA" id="ARBA00022737"/>
    </source>
</evidence>
<dbReference type="GO" id="GO:0009380">
    <property type="term" value="C:excinuclease repair complex"/>
    <property type="evidence" value="ECO:0007669"/>
    <property type="project" value="InterPro"/>
</dbReference>
<keyword evidence="8" id="KW-0863">Zinc-finger</keyword>
<evidence type="ECO:0000259" key="18">
    <source>
        <dbReference type="Pfam" id="PF17760"/>
    </source>
</evidence>
<dbReference type="GO" id="GO:0006289">
    <property type="term" value="P:nucleotide-excision repair"/>
    <property type="evidence" value="ECO:0007669"/>
    <property type="project" value="InterPro"/>
</dbReference>
<evidence type="ECO:0000256" key="13">
    <source>
        <dbReference type="ARBA" id="ARBA00023204"/>
    </source>
</evidence>
<evidence type="ECO:0000313" key="19">
    <source>
        <dbReference type="EMBL" id="KXK09507.1"/>
    </source>
</evidence>
<evidence type="ECO:0000259" key="17">
    <source>
        <dbReference type="Pfam" id="PF17755"/>
    </source>
</evidence>
<dbReference type="Proteomes" id="UP000070449">
    <property type="component" value="Unassembled WGS sequence"/>
</dbReference>
<proteinExistence type="inferred from homology"/>
<sequence>MLDRHIIVKGARSHNLKNIDVKIPKDQLVVITGLSGSGKSSLAFDTIYAEGQRKYVESLSSYARQFLGMMEKADVDHIEGLSPAISIDQKSSGHNPRSTVGTVTEIYDYLRLLYARAGHPHSPITKRRLVSQSVQQIVDSILGLLQKQNLEQLKIILLAPIIKERKGTYEELFQRMLSQGYIRARVDGEIFSLEEDISLDRYKKHNIEIVVDRLVLSSDKITDKEYIKRLTDSVESCLNLADREMLVNLPDTNTDIFYSEKLVDPETGDSFPQIEPHTFSFNSPHGACPKCSGLGVIKEIEESLLYNPNLTISEGGLYPWSKMADKENSWHMQLLSAVAEVEGFSIRTPLGELDPKHLHVVLYGNKEKRYQFTYHNSMSRRETHADIKYEGLIPSLYRRYEQTESDYIRNEIENYMREMLCPECEGTRLNPFARSVTIEGKSINEINNLPVSGLNSWLDNLREESKSTHEDSLSGQEKIIVKQVVKEIVARVNFLLAVGLDYLTLGRTARTLSGGESQRIRLASQIGTGLSGVLYVLDEPSIGLHQRDNQRLIETLRELKQLGNTILVVEHDKDTILQADHVIDMGPGAGEHGGSIVAQGSPQELIENSHSLTAAYLSGKRSINRLEIDAEAKELNAKQPLEIFSRAEESYLELFGAKHNNLKNVNVRFPLGKFIAVTGVSGSGKSSLINETLSKALRSQFYGSKDVPGSYDKLSGTELLDKVIGIDQSPIGRTPRSNPATYTGVFTAIRDIFAATREAKTRGYKSGRFSFNVRGGRCETCTGDGLLRIEMQFLPDVYVQCDVCKGKRYNRETLQIDYKGKSIADVLDMTVSSALDFFANIPTIARKLQTLVDVGLGYIKLGQSATTLSGGEAQRIKLASELTKRATGKNAIHSRRTYNRSTF</sequence>
<dbReference type="GO" id="GO:0004518">
    <property type="term" value="F:nuclease activity"/>
    <property type="evidence" value="ECO:0007669"/>
    <property type="project" value="UniProtKB-KW"/>
</dbReference>
<dbReference type="PATRIC" id="fig|1617427.3.peg.580"/>
<comment type="caution">
    <text evidence="19">The sequence shown here is derived from an EMBL/GenBank/DDBJ whole genome shotgun (WGS) entry which is preliminary data.</text>
</comment>
<dbReference type="Gene3D" id="3.40.50.300">
    <property type="entry name" value="P-loop containing nucleotide triphosphate hydrolases"/>
    <property type="match status" value="3"/>
</dbReference>
<keyword evidence="12" id="KW-0238">DNA-binding</keyword>
<dbReference type="EMBL" id="JYPD01000017">
    <property type="protein sequence ID" value="KXK09507.1"/>
    <property type="molecule type" value="Genomic_DNA"/>
</dbReference>
<keyword evidence="13" id="KW-0234">DNA repair</keyword>
<evidence type="ECO:0000256" key="15">
    <source>
        <dbReference type="ARBA" id="ARBA00039316"/>
    </source>
</evidence>
<dbReference type="GO" id="GO:0005524">
    <property type="term" value="F:ATP binding"/>
    <property type="evidence" value="ECO:0007669"/>
    <property type="project" value="UniProtKB-KW"/>
</dbReference>
<dbReference type="NCBIfam" id="NF001503">
    <property type="entry name" value="PRK00349.1"/>
    <property type="match status" value="1"/>
</dbReference>
<dbReference type="GO" id="GO:0008270">
    <property type="term" value="F:zinc ion binding"/>
    <property type="evidence" value="ECO:0007669"/>
    <property type="project" value="UniProtKB-KW"/>
</dbReference>
<evidence type="ECO:0000256" key="14">
    <source>
        <dbReference type="ARBA" id="ARBA00038000"/>
    </source>
</evidence>
<dbReference type="Pfam" id="PF17755">
    <property type="entry name" value="UvrA_DNA-bind"/>
    <property type="match status" value="1"/>
</dbReference>
<keyword evidence="10" id="KW-0067">ATP-binding</keyword>
<feature type="domain" description="UvrA DNA-binding" evidence="17">
    <location>
        <begin position="303"/>
        <end position="413"/>
    </location>
</feature>
<name>A0A136KJA5_9BACT</name>
<evidence type="ECO:0000256" key="16">
    <source>
        <dbReference type="ARBA" id="ARBA00042156"/>
    </source>
</evidence>
<dbReference type="NCBIfam" id="TIGR00630">
    <property type="entry name" value="uvra"/>
    <property type="match status" value="1"/>
</dbReference>
<dbReference type="GO" id="GO:0003677">
    <property type="term" value="F:DNA binding"/>
    <property type="evidence" value="ECO:0007669"/>
    <property type="project" value="UniProtKB-KW"/>
</dbReference>
<evidence type="ECO:0000256" key="11">
    <source>
        <dbReference type="ARBA" id="ARBA00022881"/>
    </source>
</evidence>
<dbReference type="InterPro" id="IPR004602">
    <property type="entry name" value="UvrA"/>
</dbReference>
<dbReference type="Gene3D" id="3.30.190.20">
    <property type="match status" value="1"/>
</dbReference>
<evidence type="ECO:0000256" key="12">
    <source>
        <dbReference type="ARBA" id="ARBA00023125"/>
    </source>
</evidence>